<evidence type="ECO:0000256" key="1">
    <source>
        <dbReference type="SAM" id="Phobius"/>
    </source>
</evidence>
<dbReference type="PANTHER" id="PTHR48090">
    <property type="entry name" value="UNDECAPRENYL-PHOSPHATE 4-DEOXY-4-FORMAMIDO-L-ARABINOSE TRANSFERASE-RELATED"/>
    <property type="match status" value="1"/>
</dbReference>
<keyword evidence="1" id="KW-0812">Transmembrane</keyword>
<feature type="transmembrane region" description="Helical" evidence="1">
    <location>
        <begin position="286"/>
        <end position="307"/>
    </location>
</feature>
<keyword evidence="4" id="KW-0808">Transferase</keyword>
<comment type="caution">
    <text evidence="4">The sequence shown here is derived from an EMBL/GenBank/DDBJ whole genome shotgun (WGS) entry which is preliminary data.</text>
</comment>
<gene>
    <name evidence="3" type="ORF">ENT99_07550</name>
    <name evidence="4" type="ORF">ENU64_03625</name>
</gene>
<dbReference type="Gene3D" id="3.90.550.10">
    <property type="entry name" value="Spore Coat Polysaccharide Biosynthesis Protein SpsA, Chain A"/>
    <property type="match status" value="1"/>
</dbReference>
<dbReference type="InterPro" id="IPR029044">
    <property type="entry name" value="Nucleotide-diphossugar_trans"/>
</dbReference>
<feature type="domain" description="Glycosyltransferase 2-like" evidence="2">
    <location>
        <begin position="29"/>
        <end position="160"/>
    </location>
</feature>
<dbReference type="SUPFAM" id="SSF53448">
    <property type="entry name" value="Nucleotide-diphospho-sugar transferases"/>
    <property type="match status" value="1"/>
</dbReference>
<reference evidence="4" key="1">
    <citation type="journal article" date="2020" name="mSystems">
        <title>Genome- and Community-Level Interaction Insights into Carbon Utilization and Element Cycling Functions of Hydrothermarchaeota in Hydrothermal Sediment.</title>
        <authorList>
            <person name="Zhou Z."/>
            <person name="Liu Y."/>
            <person name="Xu W."/>
            <person name="Pan J."/>
            <person name="Luo Z.H."/>
            <person name="Li M."/>
        </authorList>
    </citation>
    <scope>NUCLEOTIDE SEQUENCE [LARGE SCALE GENOMIC DNA]</scope>
    <source>
        <strain evidence="3">SpSt-629</strain>
        <strain evidence="4">SpSt-688</strain>
    </source>
</reference>
<dbReference type="InterPro" id="IPR050256">
    <property type="entry name" value="Glycosyltransferase_2"/>
</dbReference>
<evidence type="ECO:0000313" key="3">
    <source>
        <dbReference type="EMBL" id="HFQ79531.1"/>
    </source>
</evidence>
<keyword evidence="1" id="KW-1133">Transmembrane helix</keyword>
<proteinExistence type="predicted"/>
<dbReference type="EMBL" id="DTDH01000106">
    <property type="protein sequence ID" value="HGT98498.1"/>
    <property type="molecule type" value="Genomic_DNA"/>
</dbReference>
<dbReference type="CDD" id="cd04179">
    <property type="entry name" value="DPM_DPG-synthase_like"/>
    <property type="match status" value="1"/>
</dbReference>
<feature type="transmembrane region" description="Helical" evidence="1">
    <location>
        <begin position="249"/>
        <end position="274"/>
    </location>
</feature>
<evidence type="ECO:0000259" key="2">
    <source>
        <dbReference type="Pfam" id="PF00535"/>
    </source>
</evidence>
<dbReference type="Pfam" id="PF00535">
    <property type="entry name" value="Glycos_transf_2"/>
    <property type="match status" value="1"/>
</dbReference>
<dbReference type="AlphaFoldDB" id="A0A7J3MY80"/>
<name>A0A7J3MY80_9CREN</name>
<dbReference type="InterPro" id="IPR001173">
    <property type="entry name" value="Glyco_trans_2-like"/>
</dbReference>
<sequence length="331" mass="36796">MQSICVENQAEIVSLKSIYRSAVDLSMVSVIIPVLNEEKAIGMVIDEIVSIGISRVNIVVVDGGSSDRTVEIARSRQVLVVPQEGRGKADAVRTGLRYVSTPYVVVIDGDGTYPAKYISAMVEALESNGCDLVIGARIYGHGSQKPVFRFGNKVLTKFFNILFGTNLRDVLSGMYMARVDELSTIDFEMDGFSLESEIVSHFASFGNICEIPIEYRSRVDPKAKKLNVLHGLKIAKDIVRLMWRYNPTLFISSIGILMLIPGLVLGGYTAYHYFFTGIKHYVKGVIAVILTATGLISSVVAVLSLYIKRFEIRITRQLEKIRKEMTKNIKR</sequence>
<dbReference type="PANTHER" id="PTHR48090:SF7">
    <property type="entry name" value="RFBJ PROTEIN"/>
    <property type="match status" value="1"/>
</dbReference>
<evidence type="ECO:0000313" key="4">
    <source>
        <dbReference type="EMBL" id="HGT98498.1"/>
    </source>
</evidence>
<organism evidence="4">
    <name type="scientific">Ignisphaera aggregans</name>
    <dbReference type="NCBI Taxonomy" id="334771"/>
    <lineage>
        <taxon>Archaea</taxon>
        <taxon>Thermoproteota</taxon>
        <taxon>Thermoprotei</taxon>
        <taxon>Desulfurococcales</taxon>
        <taxon>Desulfurococcaceae</taxon>
        <taxon>Ignisphaera</taxon>
    </lineage>
</organism>
<dbReference type="EMBL" id="DTAU01000143">
    <property type="protein sequence ID" value="HFQ79531.1"/>
    <property type="molecule type" value="Genomic_DNA"/>
</dbReference>
<accession>A0A7J3MY80</accession>
<protein>
    <submittedName>
        <fullName evidence="4">Glycosyltransferase</fullName>
    </submittedName>
</protein>
<keyword evidence="1" id="KW-0472">Membrane</keyword>
<dbReference type="GO" id="GO:0016740">
    <property type="term" value="F:transferase activity"/>
    <property type="evidence" value="ECO:0007669"/>
    <property type="project" value="UniProtKB-KW"/>
</dbReference>